<name>A0AAV1GHB9_XYRNO</name>
<evidence type="ECO:0000313" key="3">
    <source>
        <dbReference type="Proteomes" id="UP001178508"/>
    </source>
</evidence>
<organism evidence="2 3">
    <name type="scientific">Xyrichtys novacula</name>
    <name type="common">Pearly razorfish</name>
    <name type="synonym">Hemipteronotus novacula</name>
    <dbReference type="NCBI Taxonomy" id="13765"/>
    <lineage>
        <taxon>Eukaryota</taxon>
        <taxon>Metazoa</taxon>
        <taxon>Chordata</taxon>
        <taxon>Craniata</taxon>
        <taxon>Vertebrata</taxon>
        <taxon>Euteleostomi</taxon>
        <taxon>Actinopterygii</taxon>
        <taxon>Neopterygii</taxon>
        <taxon>Teleostei</taxon>
        <taxon>Neoteleostei</taxon>
        <taxon>Acanthomorphata</taxon>
        <taxon>Eupercaria</taxon>
        <taxon>Labriformes</taxon>
        <taxon>Labridae</taxon>
        <taxon>Xyrichtys</taxon>
    </lineage>
</organism>
<protein>
    <recommendedName>
        <fullName evidence="4">Prolactin receptor</fullName>
    </recommendedName>
</protein>
<dbReference type="EMBL" id="OY660878">
    <property type="protein sequence ID" value="CAJ1073432.1"/>
    <property type="molecule type" value="Genomic_DNA"/>
</dbReference>
<dbReference type="Proteomes" id="UP001178508">
    <property type="component" value="Chromosome 15"/>
</dbReference>
<dbReference type="AlphaFoldDB" id="A0AAV1GHB9"/>
<evidence type="ECO:0008006" key="4">
    <source>
        <dbReference type="Google" id="ProtNLM"/>
    </source>
</evidence>
<proteinExistence type="predicted"/>
<accession>A0AAV1GHB9</accession>
<reference evidence="2" key="1">
    <citation type="submission" date="2023-08" db="EMBL/GenBank/DDBJ databases">
        <authorList>
            <person name="Alioto T."/>
            <person name="Alioto T."/>
            <person name="Gomez Garrido J."/>
        </authorList>
    </citation>
    <scope>NUCLEOTIDE SEQUENCE</scope>
</reference>
<gene>
    <name evidence="2" type="ORF">XNOV1_A013172</name>
</gene>
<feature type="region of interest" description="Disordered" evidence="1">
    <location>
        <begin position="118"/>
        <end position="146"/>
    </location>
</feature>
<evidence type="ECO:0000256" key="1">
    <source>
        <dbReference type="SAM" id="MobiDB-lite"/>
    </source>
</evidence>
<keyword evidence="3" id="KW-1185">Reference proteome</keyword>
<sequence>MAGCSLLDRLLNMAGRPSSTYDAIYSHQTSAPCWHGGTRGLLTAADWTGGIAWRRAGHSPANKNSCGLHDVTVESKFATSKMLKDLTTEDCAPNSKTPNSSAIPSQSLLLQLPERVNELKPESDLTPIPGILKPQHHATDVEPDQS</sequence>
<evidence type="ECO:0000313" key="2">
    <source>
        <dbReference type="EMBL" id="CAJ1073432.1"/>
    </source>
</evidence>